<gene>
    <name evidence="1" type="primary">WBGene00281923</name>
</gene>
<evidence type="ECO:0000313" key="2">
    <source>
        <dbReference type="Proteomes" id="UP000005239"/>
    </source>
</evidence>
<reference evidence="1" key="2">
    <citation type="submission" date="2022-06" db="UniProtKB">
        <authorList>
            <consortium name="EnsemblMetazoa"/>
        </authorList>
    </citation>
    <scope>IDENTIFICATION</scope>
    <source>
        <strain evidence="1">PS312</strain>
    </source>
</reference>
<dbReference type="Proteomes" id="UP000005239">
    <property type="component" value="Unassembled WGS sequence"/>
</dbReference>
<sequence>MGMWIQIRSRAISNVFTSLYGTAAAWSVNDTRRRRKPWKAGNAGKTGHESAKKMGCFAKMETHNRRSNDRNAAGEAANAAEKRCEDLREDCKWKDEPVQVT</sequence>
<evidence type="ECO:0000313" key="1">
    <source>
        <dbReference type="EnsemblMetazoa" id="PPA43554.1"/>
    </source>
</evidence>
<accession>A0A2A6C656</accession>
<reference evidence="2" key="1">
    <citation type="journal article" date="2008" name="Nat. Genet.">
        <title>The Pristionchus pacificus genome provides a unique perspective on nematode lifestyle and parasitism.</title>
        <authorList>
            <person name="Dieterich C."/>
            <person name="Clifton S.W."/>
            <person name="Schuster L.N."/>
            <person name="Chinwalla A."/>
            <person name="Delehaunty K."/>
            <person name="Dinkelacker I."/>
            <person name="Fulton L."/>
            <person name="Fulton R."/>
            <person name="Godfrey J."/>
            <person name="Minx P."/>
            <person name="Mitreva M."/>
            <person name="Roeseler W."/>
            <person name="Tian H."/>
            <person name="Witte H."/>
            <person name="Yang S.P."/>
            <person name="Wilson R.K."/>
            <person name="Sommer R.J."/>
        </authorList>
    </citation>
    <scope>NUCLEOTIDE SEQUENCE [LARGE SCALE GENOMIC DNA]</scope>
    <source>
        <strain evidence="2">PS312</strain>
    </source>
</reference>
<accession>A0A8R1UY91</accession>
<dbReference type="EnsemblMetazoa" id="PPA43554.1">
    <property type="protein sequence ID" value="PPA43554.1"/>
    <property type="gene ID" value="WBGene00281923"/>
</dbReference>
<organism evidence="1 2">
    <name type="scientific">Pristionchus pacificus</name>
    <name type="common">Parasitic nematode worm</name>
    <dbReference type="NCBI Taxonomy" id="54126"/>
    <lineage>
        <taxon>Eukaryota</taxon>
        <taxon>Metazoa</taxon>
        <taxon>Ecdysozoa</taxon>
        <taxon>Nematoda</taxon>
        <taxon>Chromadorea</taxon>
        <taxon>Rhabditida</taxon>
        <taxon>Rhabditina</taxon>
        <taxon>Diplogasteromorpha</taxon>
        <taxon>Diplogasteroidea</taxon>
        <taxon>Neodiplogasteridae</taxon>
        <taxon>Pristionchus</taxon>
    </lineage>
</organism>
<proteinExistence type="predicted"/>
<name>A0A2A6C656_PRIPA</name>
<dbReference type="AlphaFoldDB" id="A0A2A6C656"/>
<protein>
    <submittedName>
        <fullName evidence="1">Uncharacterized protein</fullName>
    </submittedName>
</protein>
<keyword evidence="2" id="KW-1185">Reference proteome</keyword>